<feature type="chain" id="PRO_5009110712" description="Putative auto-transporter adhesin head GIN domain-containing protein" evidence="1">
    <location>
        <begin position="22"/>
        <end position="239"/>
    </location>
</feature>
<organism evidence="3 4">
    <name type="scientific">Urechidicola croceus</name>
    <dbReference type="NCBI Taxonomy" id="1850246"/>
    <lineage>
        <taxon>Bacteria</taxon>
        <taxon>Pseudomonadati</taxon>
        <taxon>Bacteroidota</taxon>
        <taxon>Flavobacteriia</taxon>
        <taxon>Flavobacteriales</taxon>
        <taxon>Flavobacteriaceae</taxon>
        <taxon>Urechidicola</taxon>
    </lineage>
</organism>
<evidence type="ECO:0000256" key="1">
    <source>
        <dbReference type="SAM" id="SignalP"/>
    </source>
</evidence>
<protein>
    <recommendedName>
        <fullName evidence="2">Putative auto-transporter adhesin head GIN domain-containing protein</fullName>
    </recommendedName>
</protein>
<evidence type="ECO:0000313" key="3">
    <source>
        <dbReference type="EMBL" id="AOW19211.1"/>
    </source>
</evidence>
<keyword evidence="1" id="KW-0732">Signal</keyword>
<dbReference type="OrthoDB" id="5585143at2"/>
<proteinExistence type="predicted"/>
<dbReference type="RefSeq" id="WP_070235341.1">
    <property type="nucleotide sequence ID" value="NZ_CP017478.1"/>
</dbReference>
<dbReference type="KEGG" id="lul:LPB138_00260"/>
<dbReference type="Gene3D" id="2.160.20.120">
    <property type="match status" value="1"/>
</dbReference>
<accession>A0A1D8P3W1</accession>
<dbReference type="Pfam" id="PF10988">
    <property type="entry name" value="DUF2807"/>
    <property type="match status" value="1"/>
</dbReference>
<name>A0A1D8P3W1_9FLAO</name>
<reference evidence="3 4" key="1">
    <citation type="submission" date="2016-10" db="EMBL/GenBank/DDBJ databases">
        <title>Lutibacter sp. LPB0138, isolated from marine gastropod.</title>
        <authorList>
            <person name="Kim E."/>
            <person name="Yi H."/>
        </authorList>
    </citation>
    <scope>NUCLEOTIDE SEQUENCE [LARGE SCALE GENOMIC DNA]</scope>
    <source>
        <strain evidence="3 4">LPB0138</strain>
    </source>
</reference>
<sequence>MKTLKTIVTLLAICISVQVNAFTKKVKGNGNVVTIERTTTDYQKIAVGGFFNVTLVAGNEGNLTIEIEENLKDYLITEVKDGKLKINWKKGINVQTRKGVKITVPFEDIEGVALAGSGEIKNTSTINTSNLELKIAGSGDLKLDVNTEQITSKIAGSGNMKIYGSTNDLECKIAGSGDFEGYDLIVNNAMAQIAGSGTIKATVNGTLSAKISGSGDFYYKGNPKTENIKVSGSGSVTKR</sequence>
<feature type="domain" description="Putative auto-transporter adhesin head GIN" evidence="2">
    <location>
        <begin position="41"/>
        <end position="223"/>
    </location>
</feature>
<gene>
    <name evidence="3" type="ORF">LPB138_00260</name>
</gene>
<evidence type="ECO:0000313" key="4">
    <source>
        <dbReference type="Proteomes" id="UP000176050"/>
    </source>
</evidence>
<evidence type="ECO:0000259" key="2">
    <source>
        <dbReference type="Pfam" id="PF10988"/>
    </source>
</evidence>
<dbReference type="AlphaFoldDB" id="A0A1D8P3W1"/>
<keyword evidence="4" id="KW-1185">Reference proteome</keyword>
<dbReference type="PANTHER" id="PTHR39200:SF1">
    <property type="entry name" value="AUTO-TRANSPORTER ADHESIN HEAD GIN DOMAIN-CONTAINING PROTEIN-RELATED"/>
    <property type="match status" value="1"/>
</dbReference>
<dbReference type="Proteomes" id="UP000176050">
    <property type="component" value="Chromosome"/>
</dbReference>
<feature type="signal peptide" evidence="1">
    <location>
        <begin position="1"/>
        <end position="21"/>
    </location>
</feature>
<dbReference type="STRING" id="1850246.LPB138_00260"/>
<dbReference type="PANTHER" id="PTHR39200">
    <property type="entry name" value="HYPOTHETICAL EXPORTED PROTEIN"/>
    <property type="match status" value="1"/>
</dbReference>
<dbReference type="InterPro" id="IPR021255">
    <property type="entry name" value="DUF2807"/>
</dbReference>
<dbReference type="EMBL" id="CP017478">
    <property type="protein sequence ID" value="AOW19211.1"/>
    <property type="molecule type" value="Genomic_DNA"/>
</dbReference>